<sequence length="750" mass="84986">MENWGELIDNEINSNGWEIFPNVQECKEARYKNTETTVVDVQLSMSLKGCSIYTFLNNPIIITKWYPFLHSLEKRGDEYIGMILSPLAQTFVPYKFNFFASVNNTSFTVVLQGVPKILIILKEMGNECITHILYYQNAQPIQLLSSCLLIFKCLSAALSGIEEYRILVSMEHACYPRYTAPPLSRYIHESQRVRITANEEGNEMFIQADIKVPLRPQTFYDLVTTKNGLMSIISENIGIKDGPILSYRHLQFSPLVQPSISMDIVQGSRITPDWMALIFKTTQYPGCLHEHHSLIEFKESVISFRHCDDDDTRVRFSILLNLPIIHSFPLPLREKFLSNLVAPTLYYFATIASPSLLTPPKVFPTDPNLPEMITIESMSSLLLNAITLSKTKQKQITTLTSLPDSILLKIFSYLRIDAIRNVQLLCKSFFSLINGSLAVETWKGIYHSTCYYNGRLHPEETKENLMNVAKIQALWRTTEFKPTIQQFGEKAITAIDINGSIFMGNEDGEIQEIIKEKYTQKKYKKSLSSVCGIKRIGRTTYIGYRDGKISIIGENKEETKIVKSHTKMDFSLDGRYCYGWGKSISVIELESGSIVNEYEPHMATITQVKEMKNLLISSSLDKTIKVFDRRSNAITMDLKGHSNAVKGFDVTGEWQIISCGDEKASIAWDIRTGKMLCKSDLAVIPTCMATFNRKVICCGTNGQVVLQWNKITLGDRRYIFKVPNIPTSVSLDDDIVVVGTSNGLIYLAPI</sequence>
<evidence type="ECO:0000313" key="6">
    <source>
        <dbReference type="EMBL" id="GAT92182.1"/>
    </source>
</evidence>
<dbReference type="SUPFAM" id="SSF50978">
    <property type="entry name" value="WD40 repeat-like"/>
    <property type="match status" value="1"/>
</dbReference>
<dbReference type="PANTHER" id="PTHR19865">
    <property type="entry name" value="U3 SMALL NUCLEOLAR RNA INTERACTING PROTEIN 2"/>
    <property type="match status" value="1"/>
</dbReference>
<dbReference type="OMA" id="GQIVLQW"/>
<keyword evidence="3" id="KW-0677">Repeat</keyword>
<organism evidence="6 7">
    <name type="scientific">Entamoeba histolytica</name>
    <dbReference type="NCBI Taxonomy" id="5759"/>
    <lineage>
        <taxon>Eukaryota</taxon>
        <taxon>Amoebozoa</taxon>
        <taxon>Evosea</taxon>
        <taxon>Archamoebae</taxon>
        <taxon>Mastigamoebida</taxon>
        <taxon>Entamoebidae</taxon>
        <taxon>Entamoeba</taxon>
    </lineage>
</organism>
<dbReference type="SUPFAM" id="SSF81383">
    <property type="entry name" value="F-box domain"/>
    <property type="match status" value="1"/>
</dbReference>
<dbReference type="AlphaFoldDB" id="A0A5K1VTW7"/>
<keyword evidence="4" id="KW-0539">Nucleus</keyword>
<dbReference type="GO" id="GO:0034511">
    <property type="term" value="F:U3 snoRNA binding"/>
    <property type="evidence" value="ECO:0007669"/>
    <property type="project" value="InterPro"/>
</dbReference>
<comment type="subcellular location">
    <subcellularLocation>
        <location evidence="1">Nucleus</location>
    </subcellularLocation>
</comment>
<dbReference type="VEuPathDB" id="AmoebaDB:EHI_110540"/>
<evidence type="ECO:0000256" key="3">
    <source>
        <dbReference type="ARBA" id="ARBA00022737"/>
    </source>
</evidence>
<proteinExistence type="predicted"/>
<evidence type="ECO:0000259" key="5">
    <source>
        <dbReference type="PROSITE" id="PS50181"/>
    </source>
</evidence>
<dbReference type="InterPro" id="IPR036047">
    <property type="entry name" value="F-box-like_dom_sf"/>
</dbReference>
<reference evidence="6 7" key="1">
    <citation type="submission" date="2016-05" db="EMBL/GenBank/DDBJ databases">
        <title>First whole genome sequencing of Entamoeba histolytica HM1:IMSS-clone-6.</title>
        <authorList>
            <person name="Mukherjee Avik.K."/>
            <person name="Izumyama S."/>
            <person name="Nakada-Tsukui K."/>
            <person name="Nozaki T."/>
        </authorList>
    </citation>
    <scope>NUCLEOTIDE SEQUENCE [LARGE SCALE GENOMIC DNA]</scope>
    <source>
        <strain evidence="6 7">HM1:IMSS clone 6</strain>
    </source>
</reference>
<accession>A0A5K1VTW7</accession>
<dbReference type="Proteomes" id="UP000078387">
    <property type="component" value="Unassembled WGS sequence"/>
</dbReference>
<evidence type="ECO:0000313" key="7">
    <source>
        <dbReference type="Proteomes" id="UP000078387"/>
    </source>
</evidence>
<dbReference type="VEuPathDB" id="AmoebaDB:KM1_184830"/>
<dbReference type="VEuPathDB" id="AmoebaDB:EHI5A_182070"/>
<dbReference type="GO" id="GO:0032040">
    <property type="term" value="C:small-subunit processome"/>
    <property type="evidence" value="ECO:0007669"/>
    <property type="project" value="TreeGrafter"/>
</dbReference>
<evidence type="ECO:0000256" key="1">
    <source>
        <dbReference type="ARBA" id="ARBA00004123"/>
    </source>
</evidence>
<dbReference type="InterPro" id="IPR036322">
    <property type="entry name" value="WD40_repeat_dom_sf"/>
</dbReference>
<evidence type="ECO:0000256" key="2">
    <source>
        <dbReference type="ARBA" id="ARBA00022574"/>
    </source>
</evidence>
<comment type="caution">
    <text evidence="6">The sequence shown here is derived from an EMBL/GenBank/DDBJ whole genome shotgun (WGS) entry which is preliminary data.</text>
</comment>
<dbReference type="PANTHER" id="PTHR19865:SF0">
    <property type="entry name" value="U3 SMALL NUCLEOLAR RNA-INTERACTING PROTEIN 2"/>
    <property type="match status" value="1"/>
</dbReference>
<evidence type="ECO:0000256" key="4">
    <source>
        <dbReference type="ARBA" id="ARBA00023242"/>
    </source>
</evidence>
<dbReference type="Pfam" id="PF12937">
    <property type="entry name" value="F-box-like"/>
    <property type="match status" value="1"/>
</dbReference>
<dbReference type="VEuPathDB" id="AmoebaDB:EHI8A_151850"/>
<dbReference type="InterPro" id="IPR039241">
    <property type="entry name" value="Rrp9-like"/>
</dbReference>
<dbReference type="InterPro" id="IPR001680">
    <property type="entry name" value="WD40_rpt"/>
</dbReference>
<protein>
    <submittedName>
        <fullName evidence="6">F-box WD domain containing protein</fullName>
    </submittedName>
</protein>
<dbReference type="Gene3D" id="1.20.1280.50">
    <property type="match status" value="1"/>
</dbReference>
<keyword evidence="2" id="KW-0853">WD repeat</keyword>
<dbReference type="EMBL" id="BDEQ01000001">
    <property type="protein sequence ID" value="GAT92182.1"/>
    <property type="molecule type" value="Genomic_DNA"/>
</dbReference>
<dbReference type="InterPro" id="IPR015943">
    <property type="entry name" value="WD40/YVTN_repeat-like_dom_sf"/>
</dbReference>
<dbReference type="Gene3D" id="2.130.10.10">
    <property type="entry name" value="YVTN repeat-like/Quinoprotein amine dehydrogenase"/>
    <property type="match status" value="1"/>
</dbReference>
<dbReference type="InterPro" id="IPR001810">
    <property type="entry name" value="F-box_dom"/>
</dbReference>
<name>A0A5K1VTW7_ENTHI</name>
<gene>
    <name evidence="6" type="ORF">CL6EHI_110540</name>
</gene>
<feature type="domain" description="F-box" evidence="5">
    <location>
        <begin position="396"/>
        <end position="445"/>
    </location>
</feature>
<dbReference type="VEuPathDB" id="AmoebaDB:EHI7A_137610"/>
<dbReference type="SMART" id="SM00320">
    <property type="entry name" value="WD40"/>
    <property type="match status" value="2"/>
</dbReference>
<dbReference type="PROSITE" id="PS50181">
    <property type="entry name" value="FBOX"/>
    <property type="match status" value="1"/>
</dbReference>